<organism evidence="1 2">
    <name type="scientific">Rhabditophanes sp. KR3021</name>
    <dbReference type="NCBI Taxonomy" id="114890"/>
    <lineage>
        <taxon>Eukaryota</taxon>
        <taxon>Metazoa</taxon>
        <taxon>Ecdysozoa</taxon>
        <taxon>Nematoda</taxon>
        <taxon>Chromadorea</taxon>
        <taxon>Rhabditida</taxon>
        <taxon>Tylenchina</taxon>
        <taxon>Panagrolaimomorpha</taxon>
        <taxon>Strongyloidoidea</taxon>
        <taxon>Alloionematidae</taxon>
        <taxon>Rhabditophanes</taxon>
    </lineage>
</organism>
<dbReference type="WBParaSite" id="RSKR_0000051800.1">
    <property type="protein sequence ID" value="RSKR_0000051800.1"/>
    <property type="gene ID" value="RSKR_0000051800"/>
</dbReference>
<evidence type="ECO:0000313" key="2">
    <source>
        <dbReference type="WBParaSite" id="RSKR_0000051800.1"/>
    </source>
</evidence>
<sequence>MKETIELLSAVTTYKPIHNFEDGIVKFDPVGDLKTKAIEILESRGKTDEFNAFTEHFKDEMEEFKFDPVGDLKTKAIEILESRGKTDEFNAFTERFKDEMEECKDPRLTFGLILCYLYNKIVREYEEAEDKDMFLSMQEEQVFLKSFDFFVPVNISSCLKPRVGVPLAKRMRKTPLKEWKAFDKENICIKLLSASLDVFYKLLLLDNKFKSSLLKNYTIDFFVGNLQLMNYRCSDHRTKYEEYMSKVMPRSHLFKALFQLIHIQENPPWLARLYGSTLSYCLRAQNGIFTFFTAIASMTSPSFFDNPVAMDQLAHILSVAPRNVDINAYYSNVLAQIGALVLHSQLWGCRLALFYGYLIDKVYEKAPHVVVICFLKNVVKPWTDLIKKGILMDKDAKRGYWSVNMDRSIVLMTVYLKSGKGAVCEELSKMVRNSGLIYMWLYFIKDMKADVPVSAAIIALMSNLFSPSADKEYGISEIEEILFDNESKKYAKVRELVRFFSFKVVEKSAVEVKQPDDELFHFSNVRLYILEDIEELDEEDEFKEDVTVLEPLLNNPKLLLELMGRLLTCVCTNSKDDNLTEMEIMKKNRFVQIEKPDMNFKHIYFLQHAIHFFYVQYCNDDDKNGVLEDNIVGILNISTLVLGRFNKCRIIEDFTLRSLEFAIALSASLIFIGRDQTEFRDAVDNLANTLRKFVTIVTSKFKDNQTLMDLSKRAEELSDFYVTEFKAKIVQGDLEDSVDHSETKRTHTKRTLYDECMEDLEDDFAAFKGHAFIVIAREVRNKNLHFLTADKLQHIFEKTTELINDFDSYVFLSGISVLAEISYLQCDPYLLQLIHMFANWEDKENISLRGKLGEAIAKVCMQLGDIAPAYFDTLAAQFLKIIREKDEILIASALNGMADLITSCKGNKYGEIINELLLAINHFVRSNDSSPLVRRSALHLLRCILHSTDTQILLGTVIPMDVLKQIVRELRRLHTFDLDDVVKLHAELCMTDIKEAMDKSAREVSDSMTHVLKF</sequence>
<evidence type="ECO:0000313" key="1">
    <source>
        <dbReference type="Proteomes" id="UP000095286"/>
    </source>
</evidence>
<reference evidence="2" key="1">
    <citation type="submission" date="2016-11" db="UniProtKB">
        <authorList>
            <consortium name="WormBaseParasite"/>
        </authorList>
    </citation>
    <scope>IDENTIFICATION</scope>
    <source>
        <strain evidence="2">KR3021</strain>
    </source>
</reference>
<dbReference type="Proteomes" id="UP000095286">
    <property type="component" value="Unplaced"/>
</dbReference>
<accession>A0AC35TH70</accession>
<protein>
    <submittedName>
        <fullName evidence="2">RTP1_C1 domain-containing protein</fullName>
    </submittedName>
</protein>
<name>A0AC35TH70_9BILA</name>
<proteinExistence type="predicted"/>